<dbReference type="SMART" id="SM00353">
    <property type="entry name" value="HLH"/>
    <property type="match status" value="1"/>
</dbReference>
<dbReference type="CDD" id="cd18919">
    <property type="entry name" value="bHLH_AtBPE_like"/>
    <property type="match status" value="1"/>
</dbReference>
<evidence type="ECO:0000256" key="3">
    <source>
        <dbReference type="ARBA" id="ARBA00023163"/>
    </source>
</evidence>
<keyword evidence="4" id="KW-0539">Nucleus</keyword>
<name>A0A2G9GGR6_9LAMI</name>
<feature type="domain" description="BHLH" evidence="6">
    <location>
        <begin position="167"/>
        <end position="217"/>
    </location>
</feature>
<comment type="subcellular location">
    <subcellularLocation>
        <location evidence="1">Nucleus</location>
    </subcellularLocation>
</comment>
<evidence type="ECO:0000313" key="7">
    <source>
        <dbReference type="EMBL" id="PIN04210.1"/>
    </source>
</evidence>
<dbReference type="SUPFAM" id="SSF47459">
    <property type="entry name" value="HLH, helix-loop-helix DNA-binding domain"/>
    <property type="match status" value="1"/>
</dbReference>
<evidence type="ECO:0000256" key="1">
    <source>
        <dbReference type="ARBA" id="ARBA00004123"/>
    </source>
</evidence>
<keyword evidence="2" id="KW-0805">Transcription regulation</keyword>
<feature type="region of interest" description="Disordered" evidence="5">
    <location>
        <begin position="117"/>
        <end position="152"/>
    </location>
</feature>
<comment type="caution">
    <text evidence="7">The sequence shown here is derived from an EMBL/GenBank/DDBJ whole genome shotgun (WGS) entry which is preliminary data.</text>
</comment>
<evidence type="ECO:0000256" key="2">
    <source>
        <dbReference type="ARBA" id="ARBA00023015"/>
    </source>
</evidence>
<feature type="compositionally biased region" description="Basic and acidic residues" evidence="5">
    <location>
        <begin position="121"/>
        <end position="142"/>
    </location>
</feature>
<proteinExistence type="predicted"/>
<dbReference type="PROSITE" id="PS50888">
    <property type="entry name" value="BHLH"/>
    <property type="match status" value="1"/>
</dbReference>
<evidence type="ECO:0000256" key="5">
    <source>
        <dbReference type="SAM" id="MobiDB-lite"/>
    </source>
</evidence>
<dbReference type="Gene3D" id="4.10.280.10">
    <property type="entry name" value="Helix-loop-helix DNA-binding domain"/>
    <property type="match status" value="1"/>
</dbReference>
<dbReference type="PANTHER" id="PTHR12565:SF184">
    <property type="entry name" value="BHLH TRANSCRIPTION FACTOR"/>
    <property type="match status" value="1"/>
</dbReference>
<dbReference type="Pfam" id="PF00010">
    <property type="entry name" value="HLH"/>
    <property type="match status" value="1"/>
</dbReference>
<protein>
    <recommendedName>
        <fullName evidence="6">BHLH domain-containing protein</fullName>
    </recommendedName>
</protein>
<dbReference type="InterPro" id="IPR011598">
    <property type="entry name" value="bHLH_dom"/>
</dbReference>
<dbReference type="STRING" id="429701.A0A2G9GGR6"/>
<dbReference type="FunFam" id="4.10.280.10:FF:000002">
    <property type="entry name" value="Basic helix-loop-helix transcription factor"/>
    <property type="match status" value="1"/>
</dbReference>
<evidence type="ECO:0000313" key="8">
    <source>
        <dbReference type="Proteomes" id="UP000231279"/>
    </source>
</evidence>
<reference evidence="8" key="1">
    <citation type="journal article" date="2018" name="Gigascience">
        <title>Genome assembly of the Pink Ipe (Handroanthus impetiginosus, Bignoniaceae), a highly valued, ecologically keystone Neotropical timber forest tree.</title>
        <authorList>
            <person name="Silva-Junior O.B."/>
            <person name="Grattapaglia D."/>
            <person name="Novaes E."/>
            <person name="Collevatti R.G."/>
        </authorList>
    </citation>
    <scope>NUCLEOTIDE SEQUENCE [LARGE SCALE GENOMIC DNA]</scope>
    <source>
        <strain evidence="8">cv. UFG-1</strain>
    </source>
</reference>
<accession>A0A2G9GGR6</accession>
<sequence>MLPSSHSSSSSSSSSLSSSAYNMDRLSVLDRQKALLQRHYHQQQSHSDHLNESHFWQNDASLIHRALSGPEITISNCNNIARVPVPKPDWQCNSSLPNREGNGSCSVKKRKAEFDVEDETKDGRVEVEEEKSEITTKAERETSANTSSKVSEVQKPDYIHVRARRGQATDSHSLAERARREKISKKMKCLQDLVPGCNKMTGKAEMLDEIINYVQSLQKQVEFLSMKLAAINPRLEFSIDNFLAKEISTYIESLQAAAATQFEANNSIFCQYNCGADTPMDQSPMLPQKAPTSSMPIPEMFLDSSSIPQLQQLSGWESDWPSLPHTGFH</sequence>
<dbReference type="Proteomes" id="UP000231279">
    <property type="component" value="Unassembled WGS sequence"/>
</dbReference>
<dbReference type="GO" id="GO:0003700">
    <property type="term" value="F:DNA-binding transcription factor activity"/>
    <property type="evidence" value="ECO:0007669"/>
    <property type="project" value="TreeGrafter"/>
</dbReference>
<gene>
    <name evidence="7" type="ORF">CDL12_23249</name>
</gene>
<evidence type="ECO:0000259" key="6">
    <source>
        <dbReference type="PROSITE" id="PS50888"/>
    </source>
</evidence>
<dbReference type="GO" id="GO:0046983">
    <property type="term" value="F:protein dimerization activity"/>
    <property type="evidence" value="ECO:0007669"/>
    <property type="project" value="InterPro"/>
</dbReference>
<dbReference type="InterPro" id="IPR024097">
    <property type="entry name" value="bHLH_ZIP_TF"/>
</dbReference>
<dbReference type="EMBL" id="NKXS01005240">
    <property type="protein sequence ID" value="PIN04210.1"/>
    <property type="molecule type" value="Genomic_DNA"/>
</dbReference>
<dbReference type="GO" id="GO:0005634">
    <property type="term" value="C:nucleus"/>
    <property type="evidence" value="ECO:0007669"/>
    <property type="project" value="UniProtKB-SubCell"/>
</dbReference>
<dbReference type="AlphaFoldDB" id="A0A2G9GGR6"/>
<dbReference type="OrthoDB" id="1915602at2759"/>
<organism evidence="7 8">
    <name type="scientific">Handroanthus impetiginosus</name>
    <dbReference type="NCBI Taxonomy" id="429701"/>
    <lineage>
        <taxon>Eukaryota</taxon>
        <taxon>Viridiplantae</taxon>
        <taxon>Streptophyta</taxon>
        <taxon>Embryophyta</taxon>
        <taxon>Tracheophyta</taxon>
        <taxon>Spermatophyta</taxon>
        <taxon>Magnoliopsida</taxon>
        <taxon>eudicotyledons</taxon>
        <taxon>Gunneridae</taxon>
        <taxon>Pentapetalae</taxon>
        <taxon>asterids</taxon>
        <taxon>lamiids</taxon>
        <taxon>Lamiales</taxon>
        <taxon>Bignoniaceae</taxon>
        <taxon>Crescentiina</taxon>
        <taxon>Tabebuia alliance</taxon>
        <taxon>Handroanthus</taxon>
    </lineage>
</organism>
<dbReference type="PANTHER" id="PTHR12565">
    <property type="entry name" value="STEROL REGULATORY ELEMENT-BINDING PROTEIN"/>
    <property type="match status" value="1"/>
</dbReference>
<keyword evidence="8" id="KW-1185">Reference proteome</keyword>
<evidence type="ECO:0000256" key="4">
    <source>
        <dbReference type="ARBA" id="ARBA00023242"/>
    </source>
</evidence>
<dbReference type="InterPro" id="IPR036638">
    <property type="entry name" value="HLH_DNA-bd_sf"/>
</dbReference>
<keyword evidence="3" id="KW-0804">Transcription</keyword>